<keyword evidence="1" id="KW-0472">Membrane</keyword>
<feature type="transmembrane region" description="Helical" evidence="1">
    <location>
        <begin position="19"/>
        <end position="37"/>
    </location>
</feature>
<gene>
    <name evidence="2" type="ORF">NCTC9381_02219</name>
</gene>
<name>A0A379AEJ8_ENTAG</name>
<sequence length="39" mass="4067">MKTAPVALSVTAPRPMSEYAALLIAAATVVLFLSAWFSA</sequence>
<organism evidence="2 3">
    <name type="scientific">Enterobacter agglomerans</name>
    <name type="common">Erwinia herbicola</name>
    <name type="synonym">Pantoea agglomerans</name>
    <dbReference type="NCBI Taxonomy" id="549"/>
    <lineage>
        <taxon>Bacteria</taxon>
        <taxon>Pseudomonadati</taxon>
        <taxon>Pseudomonadota</taxon>
        <taxon>Gammaproteobacteria</taxon>
        <taxon>Enterobacterales</taxon>
        <taxon>Erwiniaceae</taxon>
        <taxon>Pantoea</taxon>
        <taxon>Pantoea agglomerans group</taxon>
    </lineage>
</organism>
<evidence type="ECO:0000313" key="2">
    <source>
        <dbReference type="EMBL" id="SUB16315.1"/>
    </source>
</evidence>
<keyword evidence="1" id="KW-0812">Transmembrane</keyword>
<evidence type="ECO:0000313" key="3">
    <source>
        <dbReference type="Proteomes" id="UP000254640"/>
    </source>
</evidence>
<reference evidence="2 3" key="1">
    <citation type="submission" date="2018-06" db="EMBL/GenBank/DDBJ databases">
        <authorList>
            <consortium name="Pathogen Informatics"/>
            <person name="Doyle S."/>
        </authorList>
    </citation>
    <scope>NUCLEOTIDE SEQUENCE [LARGE SCALE GENOMIC DNA]</scope>
    <source>
        <strain evidence="2 3">NCTC9381</strain>
    </source>
</reference>
<dbReference type="EMBL" id="UGSO01000001">
    <property type="protein sequence ID" value="SUB16315.1"/>
    <property type="molecule type" value="Genomic_DNA"/>
</dbReference>
<dbReference type="Proteomes" id="UP000254640">
    <property type="component" value="Unassembled WGS sequence"/>
</dbReference>
<accession>A0A379AEJ8</accession>
<protein>
    <submittedName>
        <fullName evidence="2">Uncharacterized protein</fullName>
    </submittedName>
</protein>
<keyword evidence="1" id="KW-1133">Transmembrane helix</keyword>
<proteinExistence type="predicted"/>
<evidence type="ECO:0000256" key="1">
    <source>
        <dbReference type="SAM" id="Phobius"/>
    </source>
</evidence>
<dbReference type="AlphaFoldDB" id="A0A379AEJ8"/>
<keyword evidence="3" id="KW-1185">Reference proteome</keyword>